<evidence type="ECO:0000313" key="1">
    <source>
        <dbReference type="EMBL" id="KAH0867379.1"/>
    </source>
</evidence>
<reference evidence="1 2" key="1">
    <citation type="submission" date="2021-05" db="EMBL/GenBank/DDBJ databases">
        <title>Genome Assembly of Synthetic Allotetraploid Brassica napus Reveals Homoeologous Exchanges between Subgenomes.</title>
        <authorList>
            <person name="Davis J.T."/>
        </authorList>
    </citation>
    <scope>NUCLEOTIDE SEQUENCE [LARGE SCALE GENOMIC DNA]</scope>
    <source>
        <strain evidence="2">cv. Da-Ae</strain>
        <tissue evidence="1">Seedling</tissue>
    </source>
</reference>
<dbReference type="EMBL" id="JAGKQM010000017">
    <property type="protein sequence ID" value="KAH0867379.1"/>
    <property type="molecule type" value="Genomic_DNA"/>
</dbReference>
<gene>
    <name evidence="1" type="ORF">HID58_074401</name>
</gene>
<evidence type="ECO:0000313" key="2">
    <source>
        <dbReference type="Proteomes" id="UP000824890"/>
    </source>
</evidence>
<keyword evidence="2" id="KW-1185">Reference proteome</keyword>
<comment type="caution">
    <text evidence="1">The sequence shown here is derived from an EMBL/GenBank/DDBJ whole genome shotgun (WGS) entry which is preliminary data.</text>
</comment>
<proteinExistence type="predicted"/>
<dbReference type="Proteomes" id="UP000824890">
    <property type="component" value="Unassembled WGS sequence"/>
</dbReference>
<accession>A0ABQ7YGP3</accession>
<sequence>MSTLSIALFCGGRLESESHLLREVAFLTESISQPHDICQGHSPEIVLWSLQPKQSSGFRDGIATPEEVGKRGLEVGYGVCGVALKIHPAFNPLLFID</sequence>
<organism evidence="1 2">
    <name type="scientific">Brassica napus</name>
    <name type="common">Rape</name>
    <dbReference type="NCBI Taxonomy" id="3708"/>
    <lineage>
        <taxon>Eukaryota</taxon>
        <taxon>Viridiplantae</taxon>
        <taxon>Streptophyta</taxon>
        <taxon>Embryophyta</taxon>
        <taxon>Tracheophyta</taxon>
        <taxon>Spermatophyta</taxon>
        <taxon>Magnoliopsida</taxon>
        <taxon>eudicotyledons</taxon>
        <taxon>Gunneridae</taxon>
        <taxon>Pentapetalae</taxon>
        <taxon>rosids</taxon>
        <taxon>malvids</taxon>
        <taxon>Brassicales</taxon>
        <taxon>Brassicaceae</taxon>
        <taxon>Brassiceae</taxon>
        <taxon>Brassica</taxon>
    </lineage>
</organism>
<name>A0ABQ7YGP3_BRANA</name>
<protein>
    <submittedName>
        <fullName evidence="1">Uncharacterized protein</fullName>
    </submittedName>
</protein>